<feature type="compositionally biased region" description="Polar residues" evidence="18">
    <location>
        <begin position="69"/>
        <end position="82"/>
    </location>
</feature>
<dbReference type="InterPro" id="IPR000719">
    <property type="entry name" value="Prot_kinase_dom"/>
</dbReference>
<dbReference type="FunFam" id="1.10.510.10:FF:000056">
    <property type="entry name" value="calcium-dependent protein kinase 1"/>
    <property type="match status" value="1"/>
</dbReference>
<dbReference type="ExpressionAtlas" id="A0A072U3H0">
    <property type="expression patterns" value="differential"/>
</dbReference>
<evidence type="ECO:0000256" key="15">
    <source>
        <dbReference type="ARBA" id="ARBA00047899"/>
    </source>
</evidence>
<dbReference type="Pfam" id="PF13499">
    <property type="entry name" value="EF-hand_7"/>
    <property type="match status" value="2"/>
</dbReference>
<evidence type="ECO:0000256" key="4">
    <source>
        <dbReference type="ARBA" id="ARBA00022553"/>
    </source>
</evidence>
<dbReference type="PROSITE" id="PS50011">
    <property type="entry name" value="PROTEIN_KINASE_DOM"/>
    <property type="match status" value="1"/>
</dbReference>
<evidence type="ECO:0000256" key="8">
    <source>
        <dbReference type="ARBA" id="ARBA00022737"/>
    </source>
</evidence>
<dbReference type="Gene3D" id="1.10.510.10">
    <property type="entry name" value="Transferase(Phosphotransferase) domain 1"/>
    <property type="match status" value="1"/>
</dbReference>
<comment type="catalytic activity">
    <reaction evidence="16">
        <text>L-seryl-[protein] + ATP = O-phospho-L-seryl-[protein] + ADP + H(+)</text>
        <dbReference type="Rhea" id="RHEA:17989"/>
        <dbReference type="Rhea" id="RHEA-COMP:9863"/>
        <dbReference type="Rhea" id="RHEA-COMP:11604"/>
        <dbReference type="ChEBI" id="CHEBI:15378"/>
        <dbReference type="ChEBI" id="CHEBI:29999"/>
        <dbReference type="ChEBI" id="CHEBI:30616"/>
        <dbReference type="ChEBI" id="CHEBI:83421"/>
        <dbReference type="ChEBI" id="CHEBI:456216"/>
        <dbReference type="EC" id="2.7.11.1"/>
    </reaction>
</comment>
<feature type="domain" description="EF-hand" evidence="20">
    <location>
        <begin position="508"/>
        <end position="543"/>
    </location>
</feature>
<keyword evidence="12 17" id="KW-0067">ATP-binding</keyword>
<dbReference type="Proteomes" id="UP000002051">
    <property type="component" value="Unassembled WGS sequence"/>
</dbReference>
<dbReference type="PROSITE" id="PS00018">
    <property type="entry name" value="EF_HAND_1"/>
    <property type="match status" value="3"/>
</dbReference>
<dbReference type="SMART" id="SM00220">
    <property type="entry name" value="S_TKc"/>
    <property type="match status" value="1"/>
</dbReference>
<feature type="domain" description="EF-hand" evidence="20">
    <location>
        <begin position="472"/>
        <end position="507"/>
    </location>
</feature>
<evidence type="ECO:0000256" key="14">
    <source>
        <dbReference type="ARBA" id="ARBA00024334"/>
    </source>
</evidence>
<dbReference type="InterPro" id="IPR018247">
    <property type="entry name" value="EF_Hand_1_Ca_BS"/>
</dbReference>
<evidence type="ECO:0000256" key="6">
    <source>
        <dbReference type="ARBA" id="ARBA00022707"/>
    </source>
</evidence>
<evidence type="ECO:0000256" key="3">
    <source>
        <dbReference type="ARBA" id="ARBA00022527"/>
    </source>
</evidence>
<keyword evidence="7" id="KW-0479">Metal-binding</keyword>
<dbReference type="SUPFAM" id="SSF47473">
    <property type="entry name" value="EF-hand"/>
    <property type="match status" value="1"/>
</dbReference>
<keyword evidence="4" id="KW-0597">Phosphoprotein</keyword>
<dbReference type="InterPro" id="IPR002048">
    <property type="entry name" value="EF_hand_dom"/>
</dbReference>
<protein>
    <recommendedName>
        <fullName evidence="2">non-specific serine/threonine protein kinase</fullName>
        <ecNumber evidence="2">2.7.11.1</ecNumber>
    </recommendedName>
</protein>
<evidence type="ECO:0000256" key="17">
    <source>
        <dbReference type="PROSITE-ProRule" id="PRU10141"/>
    </source>
</evidence>
<evidence type="ECO:0000256" key="13">
    <source>
        <dbReference type="ARBA" id="ARBA00023288"/>
    </source>
</evidence>
<dbReference type="InterPro" id="IPR008271">
    <property type="entry name" value="Ser/Thr_kinase_AS"/>
</dbReference>
<dbReference type="Proteomes" id="UP000265566">
    <property type="component" value="Chromosome 7"/>
</dbReference>
<dbReference type="CDD" id="cd05117">
    <property type="entry name" value="STKc_CAMK"/>
    <property type="match status" value="1"/>
</dbReference>
<dbReference type="InterPro" id="IPR017441">
    <property type="entry name" value="Protein_kinase_ATP_BS"/>
</dbReference>
<dbReference type="EMBL" id="CM001223">
    <property type="protein sequence ID" value="KEH24277.1"/>
    <property type="molecule type" value="Genomic_DNA"/>
</dbReference>
<dbReference type="GO" id="GO:0005524">
    <property type="term" value="F:ATP binding"/>
    <property type="evidence" value="ECO:0007669"/>
    <property type="project" value="UniProtKB-UniRule"/>
</dbReference>
<evidence type="ECO:0000313" key="21">
    <source>
        <dbReference type="EMBL" id="KEH24277.1"/>
    </source>
</evidence>
<evidence type="ECO:0000256" key="9">
    <source>
        <dbReference type="ARBA" id="ARBA00022741"/>
    </source>
</evidence>
<dbReference type="PROSITE" id="PS50222">
    <property type="entry name" value="EF_HAND_2"/>
    <property type="match status" value="4"/>
</dbReference>
<keyword evidence="3" id="KW-0723">Serine/threonine-protein kinase</keyword>
<sequence>MGNNCVGPRRTYEHESFQTSFWWPWSLSWSYPINQTQISVSQNTNSSQTYQQNPPHVHKIENKDMKTLQSNTASDRQTSISQEDAEPVTQLKEKATPTKTMMSKNINIRRVTPKSAGLRAESVLLTNNGPFREFYKLGDELGKGKFGTTSLCLEKSTRKTYACKAIPKVKLFRENDIEDVRREIEIMHHLVGIPNVISIKGAYEDPVVVYIVMELCEGGELFDRIVERRHYTERKAAKLARTIVNVVEACHSRGVMHRDLKPENFLFVDGDEDSTLMAIDFGLSIFFKPGEKFSDFVGSAYYVAPEVIEECYGPEADVWSAGVIIYILLCGTPPFYGELDREIFDEVLHGEVDFCSDPWPSISESAKDLVKKMLDRDPKTRIKAHEVLSHPWIQVDGVAPDRPLDSATLSRLKQFSAMNKLKKMALRVIAKNLSEEEISGLKESFKTIDTDNTGQITFEKLKVGLKKFGANLSESEIFDLMQAADIDNNGMIDYGEFIAATLHLNKVDKEDHLVAAFSYFDKDGNGYITQDELQQVCKEFGMKDVHFEEMIREADQNNDGQIDYNEFVAMMQRGNADLENNSVKCSTSFNIGLGKTKTLSIC</sequence>
<dbReference type="GO" id="GO:0005509">
    <property type="term" value="F:calcium ion binding"/>
    <property type="evidence" value="ECO:0007669"/>
    <property type="project" value="InterPro"/>
</dbReference>
<dbReference type="GO" id="GO:0009931">
    <property type="term" value="F:calcium-dependent protein serine/threonine kinase activity"/>
    <property type="evidence" value="ECO:0000318"/>
    <property type="project" value="GO_Central"/>
</dbReference>
<dbReference type="PROSITE" id="PS00107">
    <property type="entry name" value="PROTEIN_KINASE_ATP"/>
    <property type="match status" value="1"/>
</dbReference>
<dbReference type="EMBL" id="PSQE01000007">
    <property type="protein sequence ID" value="RHN48813.1"/>
    <property type="molecule type" value="Genomic_DNA"/>
</dbReference>
<dbReference type="InterPro" id="IPR050205">
    <property type="entry name" value="CDPK_Ser/Thr_kinases"/>
</dbReference>
<gene>
    <name evidence="23" type="primary">25499515</name>
    <name evidence="21" type="ordered locus">MTR_7g106710</name>
    <name evidence="22" type="ORF">MtrunA17_Chr7g0267751</name>
</gene>
<dbReference type="GO" id="GO:0035556">
    <property type="term" value="P:intracellular signal transduction"/>
    <property type="evidence" value="ECO:0000318"/>
    <property type="project" value="GO_Central"/>
</dbReference>
<dbReference type="CDD" id="cd00051">
    <property type="entry name" value="EFh"/>
    <property type="match status" value="2"/>
</dbReference>
<evidence type="ECO:0000256" key="1">
    <source>
        <dbReference type="ARBA" id="ARBA00005354"/>
    </source>
</evidence>
<feature type="domain" description="EF-hand" evidence="20">
    <location>
        <begin position="436"/>
        <end position="471"/>
    </location>
</feature>
<reference evidence="22" key="5">
    <citation type="journal article" date="2018" name="Nat. Plants">
        <title>Whole-genome landscape of Medicago truncatula symbiotic genes.</title>
        <authorList>
            <person name="Pecrix Y."/>
            <person name="Gamas P."/>
            <person name="Carrere S."/>
        </authorList>
    </citation>
    <scope>NUCLEOTIDE SEQUENCE</scope>
    <source>
        <tissue evidence="22">Leaves</tissue>
    </source>
</reference>
<reference evidence="25" key="4">
    <citation type="journal article" date="2018" name="Nat. Plants">
        <title>Whole-genome landscape of Medicago truncatula symbiotic genes.</title>
        <authorList>
            <person name="Pecrix Y."/>
            <person name="Staton S.E."/>
            <person name="Sallet E."/>
            <person name="Lelandais-Briere C."/>
            <person name="Moreau S."/>
            <person name="Carrere S."/>
            <person name="Blein T."/>
            <person name="Jardinaud M.F."/>
            <person name="Latrasse D."/>
            <person name="Zouine M."/>
            <person name="Zahm M."/>
            <person name="Kreplak J."/>
            <person name="Mayjonade B."/>
            <person name="Satge C."/>
            <person name="Perez M."/>
            <person name="Cauet S."/>
            <person name="Marande W."/>
            <person name="Chantry-Darmon C."/>
            <person name="Lopez-Roques C."/>
            <person name="Bouchez O."/>
            <person name="Berard A."/>
            <person name="Debelle F."/>
            <person name="Munos S."/>
            <person name="Bendahmane A."/>
            <person name="Berges H."/>
            <person name="Niebel A."/>
            <person name="Buitink J."/>
            <person name="Frugier F."/>
            <person name="Benhamed M."/>
            <person name="Crespi M."/>
            <person name="Gouzy J."/>
            <person name="Gamas P."/>
        </authorList>
    </citation>
    <scope>NUCLEOTIDE SEQUENCE [LARGE SCALE GENOMIC DNA]</scope>
    <source>
        <strain evidence="25">cv. Jemalong A17</strain>
    </source>
</reference>
<dbReference type="PANTHER" id="PTHR24349">
    <property type="entry name" value="SERINE/THREONINE-PROTEIN KINASE"/>
    <property type="match status" value="1"/>
</dbReference>
<keyword evidence="8" id="KW-0677">Repeat</keyword>
<reference evidence="21 24" key="1">
    <citation type="journal article" date="2011" name="Nature">
        <title>The Medicago genome provides insight into the evolution of rhizobial symbioses.</title>
        <authorList>
            <person name="Young N.D."/>
            <person name="Debelle F."/>
            <person name="Oldroyd G.E."/>
            <person name="Geurts R."/>
            <person name="Cannon S.B."/>
            <person name="Udvardi M.K."/>
            <person name="Benedito V.A."/>
            <person name="Mayer K.F."/>
            <person name="Gouzy J."/>
            <person name="Schoof H."/>
            <person name="Van de Peer Y."/>
            <person name="Proost S."/>
            <person name="Cook D.R."/>
            <person name="Meyers B.C."/>
            <person name="Spannagl M."/>
            <person name="Cheung F."/>
            <person name="De Mita S."/>
            <person name="Krishnakumar V."/>
            <person name="Gundlach H."/>
            <person name="Zhou S."/>
            <person name="Mudge J."/>
            <person name="Bharti A.K."/>
            <person name="Murray J.D."/>
            <person name="Naoumkina M.A."/>
            <person name="Rosen B."/>
            <person name="Silverstein K.A."/>
            <person name="Tang H."/>
            <person name="Rombauts S."/>
            <person name="Zhao P.X."/>
            <person name="Zhou P."/>
            <person name="Barbe V."/>
            <person name="Bardou P."/>
            <person name="Bechner M."/>
            <person name="Bellec A."/>
            <person name="Berger A."/>
            <person name="Berges H."/>
            <person name="Bidwell S."/>
            <person name="Bisseling T."/>
            <person name="Choisne N."/>
            <person name="Couloux A."/>
            <person name="Denny R."/>
            <person name="Deshpande S."/>
            <person name="Dai X."/>
            <person name="Doyle J.J."/>
            <person name="Dudez A.M."/>
            <person name="Farmer A.D."/>
            <person name="Fouteau S."/>
            <person name="Franken C."/>
            <person name="Gibelin C."/>
            <person name="Gish J."/>
            <person name="Goldstein S."/>
            <person name="Gonzalez A.J."/>
            <person name="Green P.J."/>
            <person name="Hallab A."/>
            <person name="Hartog M."/>
            <person name="Hua A."/>
            <person name="Humphray S.J."/>
            <person name="Jeong D.H."/>
            <person name="Jing Y."/>
            <person name="Jocker A."/>
            <person name="Kenton S.M."/>
            <person name="Kim D.J."/>
            <person name="Klee K."/>
            <person name="Lai H."/>
            <person name="Lang C."/>
            <person name="Lin S."/>
            <person name="Macmil S.L."/>
            <person name="Magdelenat G."/>
            <person name="Matthews L."/>
            <person name="McCorrison J."/>
            <person name="Monaghan E.L."/>
            <person name="Mun J.H."/>
            <person name="Najar F.Z."/>
            <person name="Nicholson C."/>
            <person name="Noirot C."/>
            <person name="O'Bleness M."/>
            <person name="Paule C.R."/>
            <person name="Poulain J."/>
            <person name="Prion F."/>
            <person name="Qin B."/>
            <person name="Qu C."/>
            <person name="Retzel E.F."/>
            <person name="Riddle C."/>
            <person name="Sallet E."/>
            <person name="Samain S."/>
            <person name="Samson N."/>
            <person name="Sanders I."/>
            <person name="Saurat O."/>
            <person name="Scarpelli C."/>
            <person name="Schiex T."/>
            <person name="Segurens B."/>
            <person name="Severin A.J."/>
            <person name="Sherrier D.J."/>
            <person name="Shi R."/>
            <person name="Sims S."/>
            <person name="Singer S.R."/>
            <person name="Sinharoy S."/>
            <person name="Sterck L."/>
            <person name="Viollet A."/>
            <person name="Wang B.B."/>
            <person name="Wang K."/>
            <person name="Wang M."/>
            <person name="Wang X."/>
            <person name="Warfsmann J."/>
            <person name="Weissenbach J."/>
            <person name="White D.D."/>
            <person name="White J.D."/>
            <person name="Wiley G.B."/>
            <person name="Wincker P."/>
            <person name="Xing Y."/>
            <person name="Yang L."/>
            <person name="Yao Z."/>
            <person name="Ying F."/>
            <person name="Zhai J."/>
            <person name="Zhou L."/>
            <person name="Zuber A."/>
            <person name="Denarie J."/>
            <person name="Dixon R.A."/>
            <person name="May G.D."/>
            <person name="Schwartz D.C."/>
            <person name="Rogers J."/>
            <person name="Quetier F."/>
            <person name="Town C.D."/>
            <person name="Roe B.A."/>
        </authorList>
    </citation>
    <scope>NUCLEOTIDE SEQUENCE [LARGE SCALE GENOMIC DNA]</scope>
    <source>
        <strain evidence="21">A17</strain>
        <strain evidence="23 24">cv. Jemalong A17</strain>
    </source>
</reference>
<evidence type="ECO:0000256" key="12">
    <source>
        <dbReference type="ARBA" id="ARBA00022840"/>
    </source>
</evidence>
<dbReference type="GO" id="GO:0005634">
    <property type="term" value="C:nucleus"/>
    <property type="evidence" value="ECO:0000318"/>
    <property type="project" value="GO_Central"/>
</dbReference>
<proteinExistence type="inferred from homology"/>
<dbReference type="SMART" id="SM00054">
    <property type="entry name" value="EFh"/>
    <property type="match status" value="4"/>
</dbReference>
<keyword evidence="10 21" id="KW-0418">Kinase</keyword>
<reference evidence="23" key="3">
    <citation type="submission" date="2015-04" db="UniProtKB">
        <authorList>
            <consortium name="EnsemblPlants"/>
        </authorList>
    </citation>
    <scope>IDENTIFICATION</scope>
    <source>
        <strain evidence="23">cv. Jemalong A17</strain>
    </source>
</reference>
<dbReference type="Gene3D" id="3.30.200.20">
    <property type="entry name" value="Phosphorylase Kinase, domain 1"/>
    <property type="match status" value="1"/>
</dbReference>
<dbReference type="KEGG" id="mtr:25499515"/>
<dbReference type="GO" id="GO:0005737">
    <property type="term" value="C:cytoplasm"/>
    <property type="evidence" value="ECO:0000318"/>
    <property type="project" value="GO_Central"/>
</dbReference>
<dbReference type="GO" id="GO:0005516">
    <property type="term" value="F:calmodulin binding"/>
    <property type="evidence" value="ECO:0000318"/>
    <property type="project" value="GO_Central"/>
</dbReference>
<feature type="domain" description="Protein kinase" evidence="19">
    <location>
        <begin position="135"/>
        <end position="393"/>
    </location>
</feature>
<evidence type="ECO:0000313" key="23">
    <source>
        <dbReference type="EnsemblPlants" id="KEH24277"/>
    </source>
</evidence>
<evidence type="ECO:0000256" key="16">
    <source>
        <dbReference type="ARBA" id="ARBA00048679"/>
    </source>
</evidence>
<evidence type="ECO:0000256" key="5">
    <source>
        <dbReference type="ARBA" id="ARBA00022679"/>
    </source>
</evidence>
<dbReference type="Gramene" id="rna43566">
    <property type="protein sequence ID" value="RHN48813.1"/>
    <property type="gene ID" value="gene43566"/>
</dbReference>
<dbReference type="SUPFAM" id="SSF56112">
    <property type="entry name" value="Protein kinase-like (PK-like)"/>
    <property type="match status" value="1"/>
</dbReference>
<dbReference type="FunFam" id="1.10.238.10:FF:000015">
    <property type="entry name" value="Calcium-dependent protein kinase 1"/>
    <property type="match status" value="1"/>
</dbReference>
<reference evidence="21 24" key="2">
    <citation type="journal article" date="2014" name="BMC Genomics">
        <title>An improved genome release (version Mt4.0) for the model legume Medicago truncatula.</title>
        <authorList>
            <person name="Tang H."/>
            <person name="Krishnakumar V."/>
            <person name="Bidwell S."/>
            <person name="Rosen B."/>
            <person name="Chan A."/>
            <person name="Zhou S."/>
            <person name="Gentzbittel L."/>
            <person name="Childs K.L."/>
            <person name="Yandell M."/>
            <person name="Gundlach H."/>
            <person name="Mayer K.F."/>
            <person name="Schwartz D.C."/>
            <person name="Town C.D."/>
        </authorList>
    </citation>
    <scope>GENOME REANNOTATION</scope>
    <source>
        <strain evidence="21">A17</strain>
        <strain evidence="23 24">cv. Jemalong A17</strain>
    </source>
</reference>
<evidence type="ECO:0000256" key="7">
    <source>
        <dbReference type="ARBA" id="ARBA00022723"/>
    </source>
</evidence>
<accession>A0A072U3H0</accession>
<feature type="binding site" evidence="17">
    <location>
        <position position="164"/>
    </location>
    <ligand>
        <name>ATP</name>
        <dbReference type="ChEBI" id="CHEBI:30616"/>
    </ligand>
</feature>
<evidence type="ECO:0000256" key="10">
    <source>
        <dbReference type="ARBA" id="ARBA00022777"/>
    </source>
</evidence>
<dbReference type="STRING" id="3880.A0A072U3H0"/>
<evidence type="ECO:0000256" key="11">
    <source>
        <dbReference type="ARBA" id="ARBA00022837"/>
    </source>
</evidence>
<keyword evidence="5 22" id="KW-0808">Transferase</keyword>
<keyword evidence="24" id="KW-1185">Reference proteome</keyword>
<dbReference type="InterPro" id="IPR011992">
    <property type="entry name" value="EF-hand-dom_pair"/>
</dbReference>
<dbReference type="EC" id="2.7.11.1" evidence="2"/>
<organism evidence="21 24">
    <name type="scientific">Medicago truncatula</name>
    <name type="common">Barrel medic</name>
    <name type="synonym">Medicago tribuloides</name>
    <dbReference type="NCBI Taxonomy" id="3880"/>
    <lineage>
        <taxon>Eukaryota</taxon>
        <taxon>Viridiplantae</taxon>
        <taxon>Streptophyta</taxon>
        <taxon>Embryophyta</taxon>
        <taxon>Tracheophyta</taxon>
        <taxon>Spermatophyta</taxon>
        <taxon>Magnoliopsida</taxon>
        <taxon>eudicotyledons</taxon>
        <taxon>Gunneridae</taxon>
        <taxon>Pentapetalae</taxon>
        <taxon>rosids</taxon>
        <taxon>fabids</taxon>
        <taxon>Fabales</taxon>
        <taxon>Fabaceae</taxon>
        <taxon>Papilionoideae</taxon>
        <taxon>50 kb inversion clade</taxon>
        <taxon>NPAAA clade</taxon>
        <taxon>Hologalegina</taxon>
        <taxon>IRL clade</taxon>
        <taxon>Trifolieae</taxon>
        <taxon>Medicago</taxon>
    </lineage>
</organism>
<dbReference type="EnsemblPlants" id="KEH24277">
    <property type="protein sequence ID" value="KEH24277"/>
    <property type="gene ID" value="MTR_7g106710"/>
</dbReference>
<dbReference type="AlphaFoldDB" id="A0A072U3H0"/>
<evidence type="ECO:0000313" key="22">
    <source>
        <dbReference type="EMBL" id="RHN48813.1"/>
    </source>
</evidence>
<keyword evidence="6" id="KW-0519">Myristate</keyword>
<dbReference type="OrthoDB" id="40902at2759"/>
<dbReference type="Pfam" id="PF00069">
    <property type="entry name" value="Pkinase"/>
    <property type="match status" value="1"/>
</dbReference>
<comment type="similarity">
    <text evidence="14">Belongs to the protein kinase superfamily. Ser/Thr protein kinase family. CDPK subfamily.</text>
</comment>
<feature type="domain" description="EF-hand" evidence="20">
    <location>
        <begin position="546"/>
        <end position="577"/>
    </location>
</feature>
<comment type="similarity">
    <text evidence="1">Belongs to the protein kinase superfamily. CAMK Ser/Thr protein kinase family. CaMK subfamily.</text>
</comment>
<feature type="region of interest" description="Disordered" evidence="18">
    <location>
        <begin position="69"/>
        <end position="99"/>
    </location>
</feature>
<keyword evidence="13" id="KW-0449">Lipoprotein</keyword>
<dbReference type="InterPro" id="IPR011009">
    <property type="entry name" value="Kinase-like_dom_sf"/>
</dbReference>
<evidence type="ECO:0000313" key="24">
    <source>
        <dbReference type="Proteomes" id="UP000002051"/>
    </source>
</evidence>
<evidence type="ECO:0000256" key="2">
    <source>
        <dbReference type="ARBA" id="ARBA00012513"/>
    </source>
</evidence>
<name>A0A072U3H0_MEDTR</name>
<evidence type="ECO:0000313" key="25">
    <source>
        <dbReference type="Proteomes" id="UP000265566"/>
    </source>
</evidence>
<dbReference type="PROSITE" id="PS00108">
    <property type="entry name" value="PROTEIN_KINASE_ST"/>
    <property type="match status" value="1"/>
</dbReference>
<dbReference type="GO" id="GO:0004683">
    <property type="term" value="F:calcium/calmodulin-dependent protein kinase activity"/>
    <property type="evidence" value="ECO:0000318"/>
    <property type="project" value="GO_Central"/>
</dbReference>
<evidence type="ECO:0000259" key="19">
    <source>
        <dbReference type="PROSITE" id="PS50011"/>
    </source>
</evidence>
<evidence type="ECO:0000259" key="20">
    <source>
        <dbReference type="PROSITE" id="PS50222"/>
    </source>
</evidence>
<evidence type="ECO:0000256" key="18">
    <source>
        <dbReference type="SAM" id="MobiDB-lite"/>
    </source>
</evidence>
<dbReference type="FunFam" id="3.30.200.20:FF:000004">
    <property type="entry name" value="Calcium-dependent protein kinase 1"/>
    <property type="match status" value="1"/>
</dbReference>
<keyword evidence="11" id="KW-0106">Calcium</keyword>
<dbReference type="Gene3D" id="1.10.238.10">
    <property type="entry name" value="EF-hand"/>
    <property type="match status" value="1"/>
</dbReference>
<keyword evidence="9 17" id="KW-0547">Nucleotide-binding</keyword>
<comment type="catalytic activity">
    <reaction evidence="15">
        <text>L-threonyl-[protein] + ATP = O-phospho-L-threonyl-[protein] + ADP + H(+)</text>
        <dbReference type="Rhea" id="RHEA:46608"/>
        <dbReference type="Rhea" id="RHEA-COMP:11060"/>
        <dbReference type="Rhea" id="RHEA-COMP:11605"/>
        <dbReference type="ChEBI" id="CHEBI:15378"/>
        <dbReference type="ChEBI" id="CHEBI:30013"/>
        <dbReference type="ChEBI" id="CHEBI:30616"/>
        <dbReference type="ChEBI" id="CHEBI:61977"/>
        <dbReference type="ChEBI" id="CHEBI:456216"/>
        <dbReference type="EC" id="2.7.11.1"/>
    </reaction>
</comment>